<dbReference type="OrthoDB" id="10253254at2759"/>
<evidence type="ECO:0000259" key="13">
    <source>
        <dbReference type="PROSITE" id="PS51194"/>
    </source>
</evidence>
<gene>
    <name evidence="14" type="ORF">PGUG_05446</name>
</gene>
<evidence type="ECO:0000256" key="10">
    <source>
        <dbReference type="SAM" id="Coils"/>
    </source>
</evidence>
<feature type="region of interest" description="Disordered" evidence="11">
    <location>
        <begin position="122"/>
        <end position="207"/>
    </location>
</feature>
<keyword evidence="5" id="KW-0347">Helicase</keyword>
<dbReference type="Pfam" id="PF21010">
    <property type="entry name" value="HA2_C"/>
    <property type="match status" value="1"/>
</dbReference>
<dbReference type="FunFam" id="3.40.50.300:FF:000007">
    <property type="entry name" value="Pre-mRNA-splicing factor ATP-dependent RNA helicase"/>
    <property type="match status" value="1"/>
</dbReference>
<feature type="compositionally biased region" description="Polar residues" evidence="11">
    <location>
        <begin position="157"/>
        <end position="167"/>
    </location>
</feature>
<dbReference type="GO" id="GO:0071007">
    <property type="term" value="C:U2-type catalytic step 2 spliceosome"/>
    <property type="evidence" value="ECO:0007669"/>
    <property type="project" value="EnsemblFungi"/>
</dbReference>
<dbReference type="PROSITE" id="PS51192">
    <property type="entry name" value="HELICASE_ATP_BIND_1"/>
    <property type="match status" value="1"/>
</dbReference>
<dbReference type="OMA" id="CSLYDLW"/>
<evidence type="ECO:0000256" key="7">
    <source>
        <dbReference type="ARBA" id="ARBA00023187"/>
    </source>
</evidence>
<dbReference type="InterPro" id="IPR001650">
    <property type="entry name" value="Helicase_C-like"/>
</dbReference>
<dbReference type="GO" id="GO:0034458">
    <property type="term" value="F:3'-5' RNA helicase activity"/>
    <property type="evidence" value="ECO:0007669"/>
    <property type="project" value="TreeGrafter"/>
</dbReference>
<dbReference type="InterPro" id="IPR007502">
    <property type="entry name" value="Helicase-assoc_dom"/>
</dbReference>
<proteinExistence type="inferred from homology"/>
<dbReference type="EMBL" id="CH408161">
    <property type="protein sequence ID" value="EDK41348.2"/>
    <property type="molecule type" value="Genomic_DNA"/>
</dbReference>
<evidence type="ECO:0000256" key="2">
    <source>
        <dbReference type="ARBA" id="ARBA00022664"/>
    </source>
</evidence>
<dbReference type="AlphaFoldDB" id="A5DQ95"/>
<dbReference type="GO" id="GO:0000350">
    <property type="term" value="P:generation of catalytic spliceosome for second transesterification step"/>
    <property type="evidence" value="ECO:0007669"/>
    <property type="project" value="EnsemblFungi"/>
</dbReference>
<dbReference type="PANTHER" id="PTHR18934">
    <property type="entry name" value="ATP-DEPENDENT RNA HELICASE"/>
    <property type="match status" value="1"/>
</dbReference>
<evidence type="ECO:0000259" key="12">
    <source>
        <dbReference type="PROSITE" id="PS51192"/>
    </source>
</evidence>
<dbReference type="STRING" id="294746.A5DQ95"/>
<evidence type="ECO:0000313" key="15">
    <source>
        <dbReference type="Proteomes" id="UP000001997"/>
    </source>
</evidence>
<dbReference type="GO" id="GO:0016787">
    <property type="term" value="F:hydrolase activity"/>
    <property type="evidence" value="ECO:0007669"/>
    <property type="project" value="UniProtKB-KW"/>
</dbReference>
<evidence type="ECO:0000313" key="14">
    <source>
        <dbReference type="EMBL" id="EDK41348.2"/>
    </source>
</evidence>
<dbReference type="InParanoid" id="A5DQ95"/>
<evidence type="ECO:0000256" key="5">
    <source>
        <dbReference type="ARBA" id="ARBA00022806"/>
    </source>
</evidence>
<dbReference type="VEuPathDB" id="FungiDB:PGUG_05446"/>
<comment type="similarity">
    <text evidence="8">Belongs to the DEAD box helicase family. DEAH subfamily. PRP16 sub-subfamily.</text>
</comment>
<feature type="domain" description="Helicase C-terminal" evidence="13">
    <location>
        <begin position="594"/>
        <end position="768"/>
    </location>
</feature>
<dbReference type="Gene3D" id="3.40.50.300">
    <property type="entry name" value="P-loop containing nucleotide triphosphate hydrolases"/>
    <property type="match status" value="2"/>
</dbReference>
<evidence type="ECO:0000256" key="3">
    <source>
        <dbReference type="ARBA" id="ARBA00022741"/>
    </source>
</evidence>
<name>A5DQ95_PICGU</name>
<keyword evidence="6" id="KW-0067">ATP-binding</keyword>
<dbReference type="InterPro" id="IPR011709">
    <property type="entry name" value="DEAD-box_helicase_OB_fold"/>
</dbReference>
<sequence length="1084" mass="123179">MQHSMQHSSMLLPQIHERLKHGLNRPINDTFTKTLVRKYFDNNKKEDFLVYAKALGVPDSLALDTYSMINENASSLDEELSHEPKVKSHKKTKNKLDLGLEQSDEQVSVPLKRENQLLDLLEEEQKPKNQSMKFKKIKKQDAIRLRGSPKELPGLQETESTKNSNGPVNRKPQTIAEMAALESNTQPQEPETNSKDYESSDDDIDKVGQDRDWYMTDEMGHAMDYDYSNFNQEPIKPTPRRKMNATGGHFDSRTGDYIDYDHDNQNLHRVPITTHHFVPPFLQSLERYLQPNLVEKVKEKGTINPIKNPNSELAISAKRGSFVVNERRSKNERAKQAKDSSSLQGTALGNVLQIKEEKEVSATTSGAEEKVDKELIQKQRKSLPAFAVRHELLRTIAENQVTVVIGETGSGKTTQLTQFLLEDGFGSNLAKNGERLMIGCTQPRRVAAMSVAKRVSEEYGCKLGEEVGYSIRFEDVTTKEKTIIKYMTEGVLLREILMDANLEHYSCIIMDEAHERSLSTDVLLGLFRNLIRRRKDLKLIITSATMNAERFMNFFGDVPQFTIPGRTFPVDTLFSKSTCSDYVDAAVKQVMTIHLQNYSKYKRNDGDILVFMTGQEDIEMTCELVREKLALLDDPPPLDVYPIYSTMPADLQRKIFDKPSETRRKVVVATNIAETSLTVDGIKYVVDTGLVKLKVYNPKLGMDTLQVVPISLANAQQRSGRAGRTGPGLAYRLYTERAIGEDSMYIQPIPEIQRTNLTNVMLLLKSLKVEDVTKFPFLDSPPTDLLSNSLYDLWIMEALDNCGNLTSLGHNMMVFPIEATLSKLIFLSCRPQFSCSSEIVTIVSMLSVPSVFFRPKERAQESDAARERFFVAESDHLTLLNVYNQYETQRSKGRKTAAWCSKNFLHHKSLSRARDIRNQLILIMKKNKLPILKSTNNDTIRKCLCAVYFHQSATLAKTDFNKGSVYTHLRQSYMNMHLHPTSALNSGAEAMASHVIYHELILTTKEYMSCVTVVDPVWLLEFGAIFFDTTPAVKQRIQEQYGVSLRSKEQVIKELERDSQALSVEEAKVKKESKHSRLGKKRAF</sequence>
<feature type="domain" description="Helicase ATP-binding" evidence="12">
    <location>
        <begin position="393"/>
        <end position="564"/>
    </location>
</feature>
<dbReference type="KEGG" id="pgu:PGUG_05446"/>
<keyword evidence="7" id="KW-0508">mRNA splicing</keyword>
<dbReference type="EC" id="3.6.4.13" evidence="1"/>
<keyword evidence="15" id="KW-1185">Reference proteome</keyword>
<dbReference type="GeneID" id="5124413"/>
<dbReference type="SMART" id="SM00847">
    <property type="entry name" value="HA2"/>
    <property type="match status" value="1"/>
</dbReference>
<dbReference type="HOGENOM" id="CLU_001832_6_3_1"/>
<dbReference type="GO" id="GO:0040031">
    <property type="term" value="P:snRNA modification"/>
    <property type="evidence" value="ECO:0007669"/>
    <property type="project" value="EnsemblFungi"/>
</dbReference>
<dbReference type="PANTHER" id="PTHR18934:SF91">
    <property type="entry name" value="PRE-MRNA-SPLICING FACTOR ATP-DEPENDENT RNA HELICASE PRP16"/>
    <property type="match status" value="1"/>
</dbReference>
<dbReference type="InterPro" id="IPR011545">
    <property type="entry name" value="DEAD/DEAH_box_helicase_dom"/>
</dbReference>
<dbReference type="Pfam" id="PF00271">
    <property type="entry name" value="Helicase_C"/>
    <property type="match status" value="1"/>
</dbReference>
<evidence type="ECO:0000256" key="11">
    <source>
        <dbReference type="SAM" id="MobiDB-lite"/>
    </source>
</evidence>
<dbReference type="GO" id="GO:0003723">
    <property type="term" value="F:RNA binding"/>
    <property type="evidence" value="ECO:0007669"/>
    <property type="project" value="TreeGrafter"/>
</dbReference>
<dbReference type="InterPro" id="IPR014001">
    <property type="entry name" value="Helicase_ATP-bd"/>
</dbReference>
<reference evidence="14 15" key="1">
    <citation type="journal article" date="2009" name="Nature">
        <title>Evolution of pathogenicity and sexual reproduction in eight Candida genomes.</title>
        <authorList>
            <person name="Butler G."/>
            <person name="Rasmussen M.D."/>
            <person name="Lin M.F."/>
            <person name="Santos M.A."/>
            <person name="Sakthikumar S."/>
            <person name="Munro C.A."/>
            <person name="Rheinbay E."/>
            <person name="Grabherr M."/>
            <person name="Forche A."/>
            <person name="Reedy J.L."/>
            <person name="Agrafioti I."/>
            <person name="Arnaud M.B."/>
            <person name="Bates S."/>
            <person name="Brown A.J."/>
            <person name="Brunke S."/>
            <person name="Costanzo M.C."/>
            <person name="Fitzpatrick D.A."/>
            <person name="de Groot P.W."/>
            <person name="Harris D."/>
            <person name="Hoyer L.L."/>
            <person name="Hube B."/>
            <person name="Klis F.M."/>
            <person name="Kodira C."/>
            <person name="Lennard N."/>
            <person name="Logue M.E."/>
            <person name="Martin R."/>
            <person name="Neiman A.M."/>
            <person name="Nikolaou E."/>
            <person name="Quail M.A."/>
            <person name="Quinn J."/>
            <person name="Santos M.C."/>
            <person name="Schmitzberger F.F."/>
            <person name="Sherlock G."/>
            <person name="Shah P."/>
            <person name="Silverstein K.A."/>
            <person name="Skrzypek M.S."/>
            <person name="Soll D."/>
            <person name="Staggs R."/>
            <person name="Stansfield I."/>
            <person name="Stumpf M.P."/>
            <person name="Sudbery P.E."/>
            <person name="Srikantha T."/>
            <person name="Zeng Q."/>
            <person name="Berman J."/>
            <person name="Berriman M."/>
            <person name="Heitman J."/>
            <person name="Gow N.A."/>
            <person name="Lorenz M.C."/>
            <person name="Birren B.W."/>
            <person name="Kellis M."/>
            <person name="Cuomo C.A."/>
        </authorList>
    </citation>
    <scope>NUCLEOTIDE SEQUENCE [LARGE SCALE GENOMIC DNA]</scope>
    <source>
        <strain evidence="15">ATCC 6260 / CBS 566 / DSM 6381 / JCM 1539 / NBRC 10279 / NRRL Y-324</strain>
    </source>
</reference>
<evidence type="ECO:0000256" key="4">
    <source>
        <dbReference type="ARBA" id="ARBA00022801"/>
    </source>
</evidence>
<keyword evidence="3" id="KW-0547">Nucleotide-binding</keyword>
<accession>A5DQ95</accession>
<dbReference type="GO" id="GO:0000386">
    <property type="term" value="F:second spliceosomal transesterification activity"/>
    <property type="evidence" value="ECO:0007669"/>
    <property type="project" value="EnsemblFungi"/>
</dbReference>
<dbReference type="PROSITE" id="PS00690">
    <property type="entry name" value="DEAH_ATP_HELICASE"/>
    <property type="match status" value="1"/>
</dbReference>
<dbReference type="FunCoup" id="A5DQ95">
    <property type="interactions" value="828"/>
</dbReference>
<dbReference type="SUPFAM" id="SSF52540">
    <property type="entry name" value="P-loop containing nucleoside triphosphate hydrolases"/>
    <property type="match status" value="1"/>
</dbReference>
<organism evidence="14 15">
    <name type="scientific">Meyerozyma guilliermondii (strain ATCC 6260 / CBS 566 / DSM 6381 / JCM 1539 / NBRC 10279 / NRRL Y-324)</name>
    <name type="common">Yeast</name>
    <name type="synonym">Candida guilliermondii</name>
    <dbReference type="NCBI Taxonomy" id="294746"/>
    <lineage>
        <taxon>Eukaryota</taxon>
        <taxon>Fungi</taxon>
        <taxon>Dikarya</taxon>
        <taxon>Ascomycota</taxon>
        <taxon>Saccharomycotina</taxon>
        <taxon>Pichiomycetes</taxon>
        <taxon>Debaryomycetaceae</taxon>
        <taxon>Meyerozyma</taxon>
    </lineage>
</organism>
<dbReference type="InterPro" id="IPR027417">
    <property type="entry name" value="P-loop_NTPase"/>
</dbReference>
<keyword evidence="2" id="KW-0507">mRNA processing</keyword>
<dbReference type="SMART" id="SM00490">
    <property type="entry name" value="HELICc"/>
    <property type="match status" value="1"/>
</dbReference>
<dbReference type="Pfam" id="PF07717">
    <property type="entry name" value="OB_NTP_bind"/>
    <property type="match status" value="1"/>
</dbReference>
<dbReference type="InterPro" id="IPR002464">
    <property type="entry name" value="DNA/RNA_helicase_DEAH_CS"/>
</dbReference>
<comment type="catalytic activity">
    <reaction evidence="9">
        <text>ATP + H2O = ADP + phosphate + H(+)</text>
        <dbReference type="Rhea" id="RHEA:13065"/>
        <dbReference type="ChEBI" id="CHEBI:15377"/>
        <dbReference type="ChEBI" id="CHEBI:15378"/>
        <dbReference type="ChEBI" id="CHEBI:30616"/>
        <dbReference type="ChEBI" id="CHEBI:43474"/>
        <dbReference type="ChEBI" id="CHEBI:456216"/>
        <dbReference type="EC" id="3.6.4.13"/>
    </reaction>
</comment>
<evidence type="ECO:0000256" key="1">
    <source>
        <dbReference type="ARBA" id="ARBA00012552"/>
    </source>
</evidence>
<dbReference type="Gene3D" id="1.20.120.1080">
    <property type="match status" value="1"/>
</dbReference>
<keyword evidence="4" id="KW-0378">Hydrolase</keyword>
<feature type="region of interest" description="Disordered" evidence="11">
    <location>
        <begin position="76"/>
        <end position="96"/>
    </location>
</feature>
<dbReference type="CDD" id="cd18791">
    <property type="entry name" value="SF2_C_RHA"/>
    <property type="match status" value="1"/>
</dbReference>
<dbReference type="RefSeq" id="XP_001482426.2">
    <property type="nucleotide sequence ID" value="XM_001482376.1"/>
</dbReference>
<dbReference type="eggNOG" id="KOG0924">
    <property type="taxonomic scope" value="Eukaryota"/>
</dbReference>
<dbReference type="GO" id="GO:0005524">
    <property type="term" value="F:ATP binding"/>
    <property type="evidence" value="ECO:0007669"/>
    <property type="project" value="UniProtKB-KW"/>
</dbReference>
<dbReference type="Pfam" id="PF00270">
    <property type="entry name" value="DEAD"/>
    <property type="match status" value="1"/>
</dbReference>
<keyword evidence="10" id="KW-0175">Coiled coil</keyword>
<protein>
    <recommendedName>
        <fullName evidence="1">RNA helicase</fullName>
        <ecNumber evidence="1">3.6.4.13</ecNumber>
    </recommendedName>
</protein>
<dbReference type="FunFam" id="3.40.50.300:FF:000615">
    <property type="entry name" value="pre-mRNA-splicing factor ATP-dependent RNA helicase DEAH7"/>
    <property type="match status" value="1"/>
</dbReference>
<feature type="compositionally biased region" description="Polar residues" evidence="11">
    <location>
        <begin position="182"/>
        <end position="191"/>
    </location>
</feature>
<evidence type="ECO:0000256" key="6">
    <source>
        <dbReference type="ARBA" id="ARBA00022840"/>
    </source>
</evidence>
<dbReference type="GO" id="GO:0000378">
    <property type="term" value="P:RNA exon ligation"/>
    <property type="evidence" value="ECO:0007669"/>
    <property type="project" value="EnsemblFungi"/>
</dbReference>
<feature type="coiled-coil region" evidence="10">
    <location>
        <begin position="1045"/>
        <end position="1072"/>
    </location>
</feature>
<dbReference type="PROSITE" id="PS51194">
    <property type="entry name" value="HELICASE_CTER"/>
    <property type="match status" value="1"/>
</dbReference>
<evidence type="ECO:0000256" key="9">
    <source>
        <dbReference type="ARBA" id="ARBA00047984"/>
    </source>
</evidence>
<evidence type="ECO:0000256" key="8">
    <source>
        <dbReference type="ARBA" id="ARBA00038040"/>
    </source>
</evidence>
<dbReference type="Proteomes" id="UP000001997">
    <property type="component" value="Unassembled WGS sequence"/>
</dbReference>
<dbReference type="SMART" id="SM00487">
    <property type="entry name" value="DEXDc"/>
    <property type="match status" value="1"/>
</dbReference>